<dbReference type="Proteomes" id="UP000267096">
    <property type="component" value="Unassembled WGS sequence"/>
</dbReference>
<evidence type="ECO:0000256" key="3">
    <source>
        <dbReference type="ARBA" id="ARBA00022729"/>
    </source>
</evidence>
<evidence type="ECO:0000313" key="7">
    <source>
        <dbReference type="Proteomes" id="UP000267096"/>
    </source>
</evidence>
<dbReference type="InterPro" id="IPR008758">
    <property type="entry name" value="Peptidase_S28"/>
</dbReference>
<evidence type="ECO:0000256" key="4">
    <source>
        <dbReference type="ARBA" id="ARBA00022801"/>
    </source>
</evidence>
<evidence type="ECO:0000313" key="8">
    <source>
        <dbReference type="WBParaSite" id="ASIM_0000177301-mRNA-1"/>
    </source>
</evidence>
<keyword evidence="7" id="KW-1185">Reference proteome</keyword>
<accession>A0A0M3J2L4</accession>
<evidence type="ECO:0000313" key="6">
    <source>
        <dbReference type="EMBL" id="VDK19003.1"/>
    </source>
</evidence>
<dbReference type="Gene3D" id="1.20.120.980">
    <property type="entry name" value="Serine carboxypeptidase S28, SKS domain"/>
    <property type="match status" value="1"/>
</dbReference>
<keyword evidence="2" id="KW-0645">Protease</keyword>
<dbReference type="PANTHER" id="PTHR11010">
    <property type="entry name" value="PROTEASE S28 PRO-X CARBOXYPEPTIDASE-RELATED"/>
    <property type="match status" value="1"/>
</dbReference>
<dbReference type="GO" id="GO:0008239">
    <property type="term" value="F:dipeptidyl-peptidase activity"/>
    <property type="evidence" value="ECO:0007669"/>
    <property type="project" value="TreeGrafter"/>
</dbReference>
<dbReference type="Pfam" id="PF05577">
    <property type="entry name" value="Peptidase_S28"/>
    <property type="match status" value="1"/>
</dbReference>
<gene>
    <name evidence="6" type="ORF">ASIM_LOCUS1647</name>
</gene>
<dbReference type="WBParaSite" id="ASIM_0000177301-mRNA-1">
    <property type="protein sequence ID" value="ASIM_0000177301-mRNA-1"/>
    <property type="gene ID" value="ASIM_0000177301"/>
</dbReference>
<dbReference type="GO" id="GO:0070008">
    <property type="term" value="F:serine-type exopeptidase activity"/>
    <property type="evidence" value="ECO:0007669"/>
    <property type="project" value="InterPro"/>
</dbReference>
<dbReference type="InterPro" id="IPR029058">
    <property type="entry name" value="AB_hydrolase_fold"/>
</dbReference>
<protein>
    <submittedName>
        <fullName evidence="8">RNA-directed RNA polymerase</fullName>
    </submittedName>
</protein>
<dbReference type="GO" id="GO:0006508">
    <property type="term" value="P:proteolysis"/>
    <property type="evidence" value="ECO:0007669"/>
    <property type="project" value="UniProtKB-KW"/>
</dbReference>
<dbReference type="Gene3D" id="3.40.50.1820">
    <property type="entry name" value="alpha/beta hydrolase"/>
    <property type="match status" value="1"/>
</dbReference>
<evidence type="ECO:0000256" key="2">
    <source>
        <dbReference type="ARBA" id="ARBA00022670"/>
    </source>
</evidence>
<organism evidence="8">
    <name type="scientific">Anisakis simplex</name>
    <name type="common">Herring worm</name>
    <dbReference type="NCBI Taxonomy" id="6269"/>
    <lineage>
        <taxon>Eukaryota</taxon>
        <taxon>Metazoa</taxon>
        <taxon>Ecdysozoa</taxon>
        <taxon>Nematoda</taxon>
        <taxon>Chromadorea</taxon>
        <taxon>Rhabditida</taxon>
        <taxon>Spirurina</taxon>
        <taxon>Ascaridomorpha</taxon>
        <taxon>Ascaridoidea</taxon>
        <taxon>Anisakidae</taxon>
        <taxon>Anisakis</taxon>
        <taxon>Anisakis simplex complex</taxon>
    </lineage>
</organism>
<dbReference type="EMBL" id="UYRR01001856">
    <property type="protein sequence ID" value="VDK19003.1"/>
    <property type="molecule type" value="Genomic_DNA"/>
</dbReference>
<keyword evidence="5" id="KW-0325">Glycoprotein</keyword>
<reference evidence="6 7" key="2">
    <citation type="submission" date="2018-11" db="EMBL/GenBank/DDBJ databases">
        <authorList>
            <consortium name="Pathogen Informatics"/>
        </authorList>
    </citation>
    <scope>NUCLEOTIDE SEQUENCE [LARGE SCALE GENOMIC DNA]</scope>
</reference>
<dbReference type="InterPro" id="IPR042269">
    <property type="entry name" value="Ser_carbopepase_S28_SKS"/>
</dbReference>
<evidence type="ECO:0000256" key="1">
    <source>
        <dbReference type="ARBA" id="ARBA00011079"/>
    </source>
</evidence>
<name>A0A0M3J2L4_ANISI</name>
<dbReference type="OrthoDB" id="1735038at2759"/>
<evidence type="ECO:0000256" key="5">
    <source>
        <dbReference type="ARBA" id="ARBA00023180"/>
    </source>
</evidence>
<dbReference type="AlphaFoldDB" id="A0A0M3J2L4"/>
<keyword evidence="4" id="KW-0378">Hydrolase</keyword>
<proteinExistence type="inferred from homology"/>
<comment type="similarity">
    <text evidence="1">Belongs to the peptidase S28 family.</text>
</comment>
<sequence length="260" mass="29732">MTVGAVASSAPLTYYLDYFGYAMVMDDVLRETAADCHKLVGESFTAILNKALTEKGRSELSETLRLNPAFNEKTLTVMDIHNFVAFLFGLFQGVVQYTYDGRDKLTRGGLNVRNMCNVITNAPTSDPVERMEAVIEWIYTFYPDPNDWLHNGTLTNSYKELIDVLKNTTFDDENNDENAATRGWMWLCCNELGVMQTTDQGRNVFGSMLPLDYYIDICMDMFGDDVNITWVRDRNTAFRNKYKDGEDYKVHRITLLDSVL</sequence>
<keyword evidence="3" id="KW-0732">Signal</keyword>
<dbReference type="FunFam" id="1.20.120.980:FF:000003">
    <property type="entry name" value="Serine protease 16"/>
    <property type="match status" value="1"/>
</dbReference>
<reference evidence="8" key="1">
    <citation type="submission" date="2017-02" db="UniProtKB">
        <authorList>
            <consortium name="WormBaseParasite"/>
        </authorList>
    </citation>
    <scope>IDENTIFICATION</scope>
</reference>
<dbReference type="PANTHER" id="PTHR11010:SF101">
    <property type="entry name" value="SERINE PROTEASE F56F10.1-RELATED"/>
    <property type="match status" value="1"/>
</dbReference>